<dbReference type="OrthoDB" id="7573469at2"/>
<keyword evidence="3" id="KW-1185">Reference proteome</keyword>
<dbReference type="Proteomes" id="UP000317894">
    <property type="component" value="Unassembled WGS sequence"/>
</dbReference>
<dbReference type="AlphaFoldDB" id="A0A552UA05"/>
<comment type="caution">
    <text evidence="2">The sequence shown here is derived from an EMBL/GenBank/DDBJ whole genome shotgun (WGS) entry which is preliminary data.</text>
</comment>
<name>A0A552UA05_9SPHN</name>
<dbReference type="InterPro" id="IPR011322">
    <property type="entry name" value="N-reg_PII-like_a/b"/>
</dbReference>
<reference evidence="2 3" key="1">
    <citation type="submission" date="2019-07" db="EMBL/GenBank/DDBJ databases">
        <title>Novel species isolated from glacier.</title>
        <authorList>
            <person name="Liu Q."/>
            <person name="Xin Y.-H."/>
        </authorList>
    </citation>
    <scope>NUCLEOTIDE SEQUENCE [LARGE SCALE GENOMIC DNA]</scope>
    <source>
        <strain evidence="2 3">LB1R16</strain>
    </source>
</reference>
<feature type="domain" description="DUF2007" evidence="1">
    <location>
        <begin position="9"/>
        <end position="63"/>
    </location>
</feature>
<dbReference type="RefSeq" id="WP_144335211.1">
    <property type="nucleotide sequence ID" value="NZ_VJWA01000002.1"/>
</dbReference>
<protein>
    <submittedName>
        <fullName evidence="2">DUF2007 domain-containing protein</fullName>
    </submittedName>
</protein>
<dbReference type="InterPro" id="IPR018551">
    <property type="entry name" value="DUF2007"/>
</dbReference>
<organism evidence="2 3">
    <name type="scientific">Glacieibacterium frigidum</name>
    <dbReference type="NCBI Taxonomy" id="2593303"/>
    <lineage>
        <taxon>Bacteria</taxon>
        <taxon>Pseudomonadati</taxon>
        <taxon>Pseudomonadota</taxon>
        <taxon>Alphaproteobacteria</taxon>
        <taxon>Sphingomonadales</taxon>
        <taxon>Sphingosinicellaceae</taxon>
        <taxon>Glacieibacterium</taxon>
    </lineage>
</organism>
<gene>
    <name evidence="2" type="ORF">FMM06_15430</name>
</gene>
<dbReference type="Pfam" id="PF09413">
    <property type="entry name" value="DUF2007"/>
    <property type="match status" value="1"/>
</dbReference>
<accession>A0A552UA05</accession>
<dbReference type="SUPFAM" id="SSF54913">
    <property type="entry name" value="GlnB-like"/>
    <property type="match status" value="1"/>
</dbReference>
<sequence>MGLIVLDTVFDPVAASIMRSRLETAGIPAVTFDGHIASIIGPGVSGVRLMVDEADEADARALLDL</sequence>
<evidence type="ECO:0000259" key="1">
    <source>
        <dbReference type="Pfam" id="PF09413"/>
    </source>
</evidence>
<proteinExistence type="predicted"/>
<evidence type="ECO:0000313" key="2">
    <source>
        <dbReference type="EMBL" id="TRW15042.1"/>
    </source>
</evidence>
<evidence type="ECO:0000313" key="3">
    <source>
        <dbReference type="Proteomes" id="UP000317894"/>
    </source>
</evidence>
<dbReference type="EMBL" id="VJWA01000002">
    <property type="protein sequence ID" value="TRW15042.1"/>
    <property type="molecule type" value="Genomic_DNA"/>
</dbReference>
<dbReference type="Gene3D" id="3.30.70.790">
    <property type="entry name" value="UreE, C-terminal domain"/>
    <property type="match status" value="1"/>
</dbReference>